<reference evidence="2" key="12">
    <citation type="journal article" date="2015" name="G3 (Bethesda)">
        <title>Gene Model Annotations for Drosophila melanogaster: The Rule-Benders.</title>
        <authorList>
            <consortium name="FlyBase Consortium"/>
            <person name="Crosby M.A."/>
            <person name="Gramates L.S."/>
            <person name="Dos Santos G."/>
            <person name="Matthews B.B."/>
            <person name="St Pierre S.E."/>
            <person name="Zhou P."/>
            <person name="Schroeder A.J."/>
            <person name="Falls K."/>
            <person name="Emmert D.B."/>
            <person name="Russo S.M."/>
            <person name="Gelbart W.M."/>
            <person name="null"/>
        </authorList>
    </citation>
    <scope>NUCLEOTIDE SEQUENCE</scope>
</reference>
<dbReference type="UCSC" id="CG16898-RA">
    <property type="organism name" value="d. melanogaster"/>
</dbReference>
<reference evidence="2" key="7">
    <citation type="submission" date="2006-08" db="EMBL/GenBank/DDBJ databases">
        <authorList>
            <person name="Celniker S."/>
            <person name="Carlson J."/>
            <person name="Wan K."/>
            <person name="Frise E."/>
            <person name="Hoskins R."/>
            <person name="Park S."/>
            <person name="Svirskas R."/>
            <person name="Rubin G."/>
        </authorList>
    </citation>
    <scope>NUCLEOTIDE SEQUENCE</scope>
</reference>
<dbReference type="FlyBase" id="FBgn0034480">
    <property type="gene designation" value="CG16898"/>
</dbReference>
<dbReference type="STRING" id="7227.FBpp0085633"/>
<dbReference type="HOGENOM" id="CLU_010718_0_2_1"/>
<dbReference type="EMBL" id="BT044252">
    <property type="protein sequence ID" value="ACH92317.1"/>
    <property type="molecule type" value="mRNA"/>
</dbReference>
<dbReference type="PANTHER" id="PTHR11012:SF13">
    <property type="entry name" value="CHK KINASE-LIKE DOMAIN-CONTAINING PROTEIN-RELATED"/>
    <property type="match status" value="1"/>
</dbReference>
<dbReference type="VEuPathDB" id="VectorBase:FBgn0034480"/>
<dbReference type="InterPro" id="IPR015897">
    <property type="entry name" value="CHK_kinase-like"/>
</dbReference>
<reference evidence="2 5" key="5">
    <citation type="journal article" date="2002" name="Genome Biol.">
        <title>Heterochromatic sequences in a Drosophila whole-genome shotgun assembly.</title>
        <authorList>
            <person name="Hoskins R.A."/>
            <person name="Smith C.D."/>
            <person name="Carlson J.W."/>
            <person name="Carvalho A.B."/>
            <person name="Halpern A."/>
            <person name="Kaminker J.S."/>
            <person name="Kennedy C."/>
            <person name="Mungall C.J."/>
            <person name="Sullivan B.A."/>
            <person name="Sutton G.G."/>
            <person name="Yasuhara J.C."/>
            <person name="Wakimoto B.T."/>
            <person name="Myers E.W."/>
            <person name="Celniker S.E."/>
            <person name="Rubin G.M."/>
            <person name="Karpen G.H."/>
        </authorList>
    </citation>
    <scope>NUCLEOTIDE SEQUENCE [LARGE SCALE GENOMIC DNA]</scope>
    <source>
        <strain evidence="5">Berkeley</strain>
    </source>
</reference>
<dbReference type="SMART" id="SM00587">
    <property type="entry name" value="CHK"/>
    <property type="match status" value="1"/>
</dbReference>
<dbReference type="Pfam" id="PF02958">
    <property type="entry name" value="EcKL"/>
    <property type="match status" value="1"/>
</dbReference>
<reference evidence="2 5" key="8">
    <citation type="journal article" date="2007" name="Science">
        <title>The Release 5.1 annotation of Drosophila melanogaster heterochromatin.</title>
        <authorList>
            <person name="Smith C.D."/>
            <person name="Shu S."/>
            <person name="Mungall C.J."/>
            <person name="Karpen G.H."/>
        </authorList>
    </citation>
    <scope>NUCLEOTIDE SEQUENCE [LARGE SCALE GENOMIC DNA]</scope>
    <source>
        <strain evidence="5">Berkeley</strain>
    </source>
</reference>
<reference evidence="2 5" key="1">
    <citation type="journal article" date="2000" name="Science">
        <title>The genome sequence of Drosophila melanogaster.</title>
        <authorList>
            <person name="Adams M.D."/>
            <person name="Celniker S.E."/>
            <person name="Holt R.A."/>
            <person name="Evans C.A."/>
            <person name="Gocayne J.D."/>
            <person name="Amanatides P.G."/>
            <person name="Scherer S.E."/>
            <person name="Li P.W."/>
            <person name="Hoskins R.A."/>
            <person name="Galle R.F."/>
            <person name="George R.A."/>
            <person name="Lewis S.E."/>
            <person name="Richards S."/>
            <person name="Ashburner M."/>
            <person name="Henderson S.N."/>
            <person name="Sutton G.G."/>
            <person name="Wortman J.R."/>
            <person name="Yandell M.D."/>
            <person name="Zhang Q."/>
            <person name="Chen L.X."/>
            <person name="Brandon R.C."/>
            <person name="Rogers Y.H."/>
            <person name="Blazej R.G."/>
            <person name="Champe M."/>
            <person name="Pfeiffer B.D."/>
            <person name="Wan K.H."/>
            <person name="Doyle C."/>
            <person name="Baxter E.G."/>
            <person name="Helt G."/>
            <person name="Nelson C.R."/>
            <person name="Gabor G.L."/>
            <person name="Abril J.F."/>
            <person name="Agbayani A."/>
            <person name="An H.J."/>
            <person name="Andrews-Pfannkoch C."/>
            <person name="Baldwin D."/>
            <person name="Ballew R.M."/>
            <person name="Basu A."/>
            <person name="Baxendale J."/>
            <person name="Bayraktaroglu L."/>
            <person name="Beasley E.M."/>
            <person name="Beeson K.Y."/>
            <person name="Benos P.V."/>
            <person name="Berman B.P."/>
            <person name="Bhandari D."/>
            <person name="Bolshakov S."/>
            <person name="Borkova D."/>
            <person name="Botchan M.R."/>
            <person name="Bouck J."/>
            <person name="Brokstein P."/>
            <person name="Brottier P."/>
            <person name="Burtis K.C."/>
            <person name="Busam D.A."/>
            <person name="Butler H."/>
            <person name="Cadieu E."/>
            <person name="Center A."/>
            <person name="Chandra I."/>
            <person name="Cherry J.M."/>
            <person name="Cawley S."/>
            <person name="Dahlke C."/>
            <person name="Davenport L.B."/>
            <person name="Davies P."/>
            <person name="de Pablos B."/>
            <person name="Delcher A."/>
            <person name="Deng Z."/>
            <person name="Mays A.D."/>
            <person name="Dew I."/>
            <person name="Dietz S.M."/>
            <person name="Dodson K."/>
            <person name="Doup L.E."/>
            <person name="Downes M."/>
            <person name="Dugan-Rocha S."/>
            <person name="Dunkov B.C."/>
            <person name="Dunn P."/>
            <person name="Durbin K.J."/>
            <person name="Evangelista C.C."/>
            <person name="Ferraz C."/>
            <person name="Ferriera S."/>
            <person name="Fleischmann W."/>
            <person name="Fosler C."/>
            <person name="Gabrielian A.E."/>
            <person name="Garg N.S."/>
            <person name="Gelbart W.M."/>
            <person name="Glasser K."/>
            <person name="Glodek A."/>
            <person name="Gong F."/>
            <person name="Gorrell J.H."/>
            <person name="Gu Z."/>
            <person name="Guan P."/>
            <person name="Harris M."/>
            <person name="Harris N.L."/>
            <person name="Harvey D."/>
            <person name="Heiman T.J."/>
            <person name="Hernandez J.R."/>
            <person name="Houck J."/>
            <person name="Hostin D."/>
            <person name="Houston K.A."/>
            <person name="Howland T.J."/>
            <person name="Wei M.H."/>
            <person name="Ibegwam C."/>
            <person name="Jalali M."/>
            <person name="Kalush F."/>
            <person name="Karpen G.H."/>
            <person name="Ke Z."/>
            <person name="Kennison J.A."/>
            <person name="Ketchum K.A."/>
            <person name="Kimmel B.E."/>
            <person name="Kodira C.D."/>
            <person name="Kraft C."/>
            <person name="Kravitz S."/>
            <person name="Kulp D."/>
            <person name="Lai Z."/>
            <person name="Lasko P."/>
            <person name="Lei Y."/>
            <person name="Levitsky A.A."/>
            <person name="Li J."/>
            <person name="Li Z."/>
            <person name="Liang Y."/>
            <person name="Lin X."/>
            <person name="Liu X."/>
            <person name="Mattei B."/>
            <person name="McIntosh T.C."/>
            <person name="McLeod M.P."/>
            <person name="McPherson D."/>
            <person name="Merkulov G."/>
            <person name="Milshina N.V."/>
            <person name="Mobarry C."/>
            <person name="Morris J."/>
            <person name="Moshrefi A."/>
            <person name="Mount S.M."/>
            <person name="Moy M."/>
            <person name="Murphy B."/>
            <person name="Murphy L."/>
            <person name="Muzny D.M."/>
            <person name="Nelson D.L."/>
            <person name="Nelson D.R."/>
            <person name="Nelson K.A."/>
            <person name="Nixon K."/>
            <person name="Nusskern D.R."/>
            <person name="Pacleb J.M."/>
            <person name="Palazzolo M."/>
            <person name="Pittman G.S."/>
            <person name="Pan S."/>
            <person name="Pollard J."/>
            <person name="Puri V."/>
            <person name="Reese M.G."/>
            <person name="Reinert K."/>
            <person name="Remington K."/>
            <person name="Saunders R.D."/>
            <person name="Scheeler F."/>
            <person name="Shen H."/>
            <person name="Shue B.C."/>
            <person name="Siden-Kiamos I."/>
            <person name="Simpson M."/>
            <person name="Skupski M.P."/>
            <person name="Smith T."/>
            <person name="Spier E."/>
            <person name="Spradling A.C."/>
            <person name="Stapleton M."/>
            <person name="Strong R."/>
            <person name="Sun E."/>
            <person name="Svirskas R."/>
            <person name="Tector C."/>
            <person name="Turner R."/>
            <person name="Venter E."/>
            <person name="Wang A.H."/>
            <person name="Wang X."/>
            <person name="Wang Z.Y."/>
            <person name="Wassarman D.A."/>
            <person name="Weinstock G.M."/>
            <person name="Weissenbach J."/>
            <person name="Williams S.M."/>
            <person name="WoodageT"/>
            <person name="Worley K.C."/>
            <person name="Wu D."/>
            <person name="Yang S."/>
            <person name="Yao Q.A."/>
            <person name="Ye J."/>
            <person name="Yeh R.F."/>
            <person name="Zaveri J.S."/>
            <person name="Zhan M."/>
            <person name="Zhang G."/>
            <person name="Zhao Q."/>
            <person name="Zheng L."/>
            <person name="Zheng X.H."/>
            <person name="Zhong F.N."/>
            <person name="Zhong W."/>
            <person name="Zhou X."/>
            <person name="Zhu S."/>
            <person name="Zhu X."/>
            <person name="Smith H.O."/>
            <person name="Gibbs R.A."/>
            <person name="Myers E.W."/>
            <person name="Rubin G.M."/>
            <person name="Venter J.C."/>
        </authorList>
    </citation>
    <scope>NUCLEOTIDE SEQUENCE [LARGE SCALE GENOMIC DNA]</scope>
    <source>
        <strain evidence="5">Berkeley</strain>
    </source>
</reference>
<sequence length="407" mass="47357">MLPNWLTEEYLQPKLRAYYKDDQLKVVKVWAKPATEKGQNYMSLMTRIHVEIQQGDGLLQNRTYIIKESLSEDCPQAKVFLEYDVYNREMDMYEFILPKMNELLQEVGLTGKFTADTIFVDREYRTIILEDLAQYNYVNADRVKQLDLAHTKLTLEVLAKFHAASIVVKQRHPELLTKSLFIHCFSRDNKGYTEVYEGVLSAFIRFINEQPVLKKKYGNKLQKIHENIMDYGARTFEVGEQELLTLSHGDCWTTNFLYQYDDASNPQSAVAIDFQFSNFTSPVNDLHQFFTVSLRDEVQDMESVLVEKYYSDLKTNVDTLSYKGIFPSLQGFQKQFESRRFMCLLAHLFKPVIIYDGTEVSSDFSSVYKDTEEGIRFQKAIYANERVLKSATKLLAMLDAKGVLNLQ</sequence>
<dbReference type="PaxDb" id="7227-FBpp0085633"/>
<dbReference type="SUPFAM" id="SSF56112">
    <property type="entry name" value="Protein kinase-like (PK-like)"/>
    <property type="match status" value="1"/>
</dbReference>
<dbReference type="PANTHER" id="PTHR11012">
    <property type="entry name" value="PROTEIN KINASE-LIKE DOMAIN-CONTAINING"/>
    <property type="match status" value="1"/>
</dbReference>
<keyword evidence="5" id="KW-1185">Reference proteome</keyword>
<gene>
    <name evidence="2" type="primary">Dmel\CG16898</name>
    <name evidence="2 4" type="ORF">CG16898</name>
    <name evidence="2" type="ORF">Dmel_CG16898</name>
</gene>
<reference evidence="2 5" key="3">
    <citation type="journal article" date="2002" name="Genome Biol.">
        <title>Annotation of the Drosophila melanogaster euchromatic genome: a systematic review.</title>
        <authorList>
            <person name="Misra S."/>
            <person name="Crosby M.A."/>
            <person name="Mungall C.J."/>
            <person name="Matthews B.B."/>
            <person name="Campbell K.S."/>
            <person name="Hradecky P."/>
            <person name="Huang Y."/>
            <person name="Kaminker J.S."/>
            <person name="Millburn G.H."/>
            <person name="Prochnik S.E."/>
            <person name="Smith C.D."/>
            <person name="Tupy J.L."/>
            <person name="Whitfied E.J."/>
            <person name="Bayraktaroglu L."/>
            <person name="Berman B.P."/>
            <person name="Bettencourt B.R."/>
            <person name="Celniker S.E."/>
            <person name="de Grey A.D."/>
            <person name="Drysdale R.A."/>
            <person name="Harris N.L."/>
            <person name="Richter J."/>
            <person name="Russo S."/>
            <person name="Schroeder A.J."/>
            <person name="Shu S.Q."/>
            <person name="Stapleton M."/>
            <person name="Yamada C."/>
            <person name="Ashburner M."/>
            <person name="Gelbart W.M."/>
            <person name="Rubin G.M."/>
            <person name="Lewis S.E."/>
        </authorList>
    </citation>
    <scope>GENOME REANNOTATION</scope>
    <source>
        <strain evidence="5">Berkeley</strain>
    </source>
</reference>
<dbReference type="Gene3D" id="3.90.1200.10">
    <property type="match status" value="1"/>
</dbReference>
<name>A1ZBR1_DROME</name>
<feature type="domain" description="CHK kinase-like" evidence="1">
    <location>
        <begin position="127"/>
        <end position="319"/>
    </location>
</feature>
<organism evidence="2 5">
    <name type="scientific">Drosophila melanogaster</name>
    <name type="common">Fruit fly</name>
    <dbReference type="NCBI Taxonomy" id="7227"/>
    <lineage>
        <taxon>Eukaryota</taxon>
        <taxon>Metazoa</taxon>
        <taxon>Ecdysozoa</taxon>
        <taxon>Arthropoda</taxon>
        <taxon>Hexapoda</taxon>
        <taxon>Insecta</taxon>
        <taxon>Pterygota</taxon>
        <taxon>Neoptera</taxon>
        <taxon>Endopterygota</taxon>
        <taxon>Diptera</taxon>
        <taxon>Brachycera</taxon>
        <taxon>Muscomorpha</taxon>
        <taxon>Ephydroidea</taxon>
        <taxon>Drosophilidae</taxon>
        <taxon>Drosophila</taxon>
        <taxon>Sophophora</taxon>
    </lineage>
</organism>
<reference evidence="2" key="11">
    <citation type="journal article" date="2015" name="G3 (Bethesda)">
        <title>Gene Model Annotations for Drosophila melanogaster: Impact of High-Throughput Data.</title>
        <authorList>
            <consortium name="FlyBase Consortium"/>
            <person name="Matthews B.B."/>
            <person name="Dos Santos G."/>
            <person name="Crosby M.A."/>
            <person name="Emmert D.B."/>
            <person name="St Pierre S.E."/>
            <person name="Gramates L.S."/>
            <person name="Zhou P."/>
            <person name="Schroeder A.J."/>
            <person name="Falls K."/>
            <person name="Strelets V."/>
            <person name="Russo S.M."/>
            <person name="Gelbart W.M."/>
            <person name="null"/>
        </authorList>
    </citation>
    <scope>NUCLEOTIDE SEQUENCE</scope>
</reference>
<reference evidence="2 5" key="9">
    <citation type="journal article" date="2007" name="Science">
        <title>Sequence finishing and mapping of Drosophila melanogaster heterochromatin.</title>
        <authorList>
            <person name="Hoskins R.A."/>
            <person name="Carlson J.W."/>
            <person name="Kennedy C."/>
            <person name="Acevedo D."/>
            <person name="Evans-Holm M."/>
            <person name="Frise E."/>
            <person name="Wan K.H."/>
            <person name="Park S."/>
            <person name="Mendez-Lago M."/>
            <person name="Rossi F."/>
            <person name="Villasante A."/>
            <person name="Dimitri P."/>
            <person name="Karpen G.H."/>
            <person name="Celniker S.E."/>
        </authorList>
    </citation>
    <scope>NUCLEOTIDE SEQUENCE [LARGE SCALE GENOMIC DNA]</scope>
    <source>
        <strain evidence="5">Berkeley</strain>
    </source>
</reference>
<reference evidence="2 5" key="4">
    <citation type="journal article" date="2002" name="Genome Biol.">
        <title>The transposable elements of the Drosophila melanogaster euchromatin: a genomics perspective.</title>
        <authorList>
            <person name="Kaminker J.S."/>
            <person name="Bergman C.M."/>
            <person name="Kronmiller B."/>
            <person name="Carlson J."/>
            <person name="Svirskas R."/>
            <person name="Patel S."/>
            <person name="Frise E."/>
            <person name="Wheeler D.A."/>
            <person name="Lewis S.E."/>
            <person name="Rubin G.M."/>
            <person name="Ashburner M."/>
            <person name="Celniker S.E."/>
        </authorList>
    </citation>
    <scope>NUCLEOTIDE SEQUENCE [LARGE SCALE GENOMIC DNA]</scope>
    <source>
        <strain evidence="5">Berkeley</strain>
    </source>
</reference>
<dbReference type="AlphaFoldDB" id="A1ZBR1"/>
<dbReference type="InterPro" id="IPR004119">
    <property type="entry name" value="EcKL"/>
</dbReference>
<dbReference type="ExpressionAtlas" id="A1ZBR1">
    <property type="expression patterns" value="baseline and differential"/>
</dbReference>
<dbReference type="InterPro" id="IPR011009">
    <property type="entry name" value="Kinase-like_dom_sf"/>
</dbReference>
<dbReference type="EMBL" id="AE013599">
    <property type="protein sequence ID" value="AAF57510.1"/>
    <property type="molecule type" value="Genomic_DNA"/>
</dbReference>
<reference evidence="2" key="13">
    <citation type="journal article" date="2015" name="Genome Res.">
        <title>The Release 6 reference sequence of the Drosophila melanogaster genome.</title>
        <authorList>
            <person name="Hoskins R.A."/>
            <person name="Carlson J.W."/>
            <person name="Wan K.H."/>
            <person name="Park S."/>
            <person name="Mendez I."/>
            <person name="Galle S.E."/>
            <person name="Booth B.W."/>
            <person name="Pfeiffer B.D."/>
            <person name="George R.A."/>
            <person name="Svirskas R."/>
            <person name="Krzywinski M."/>
            <person name="Schein J."/>
            <person name="Accardo M.C."/>
            <person name="Damia E."/>
            <person name="Messina G."/>
            <person name="Mendez-Lago M."/>
            <person name="de Pablos B."/>
            <person name="Demakova O.V."/>
            <person name="Andreyeva E.N."/>
            <person name="Boldyreva L.V."/>
            <person name="Marra M."/>
            <person name="Carvalho A.B."/>
            <person name="Dimitri P."/>
            <person name="Villasante A."/>
            <person name="Zhimulev I.F."/>
            <person name="Rubin G.M."/>
            <person name="Karpen G.H."/>
            <person name="Celniker S.E."/>
        </authorList>
    </citation>
    <scope>NUCLEOTIDE SEQUENCE</scope>
</reference>
<evidence type="ECO:0000313" key="3">
    <source>
        <dbReference type="EMBL" id="ACH92317.1"/>
    </source>
</evidence>
<reference evidence="2 5" key="6">
    <citation type="journal article" date="2005" name="PLoS Comput. Biol.">
        <title>Combined evidence annotation of transposable elements in genome sequences.</title>
        <authorList>
            <person name="Quesneville H."/>
            <person name="Bergman C.M."/>
            <person name="Andrieu O."/>
            <person name="Autard D."/>
            <person name="Nouaud D."/>
            <person name="Ashburner M."/>
            <person name="Anxolabehere D."/>
        </authorList>
    </citation>
    <scope>NUCLEOTIDE SEQUENCE [LARGE SCALE GENOMIC DNA]</scope>
    <source>
        <strain evidence="5">Berkeley</strain>
    </source>
</reference>
<dbReference type="OrthoDB" id="8250698at2759"/>
<dbReference type="BioGRID-ORCS" id="37276">
    <property type="hits" value="0 hits in 1 CRISPR screen"/>
</dbReference>
<evidence type="ECO:0000259" key="1">
    <source>
        <dbReference type="SMART" id="SM00587"/>
    </source>
</evidence>
<dbReference type="Proteomes" id="UP000000803">
    <property type="component" value="Chromosome 2R"/>
</dbReference>
<accession>A1ZBR1</accession>
<evidence type="ECO:0000313" key="2">
    <source>
        <dbReference type="EMBL" id="AAF57510.1"/>
    </source>
</evidence>
<dbReference type="GO" id="GO:0106389">
    <property type="term" value="F:ecdysteroid 22-kinase activity"/>
    <property type="evidence" value="ECO:0000304"/>
    <property type="project" value="FlyBase"/>
</dbReference>
<dbReference type="eggNOG" id="ENOG502RZD1">
    <property type="taxonomic scope" value="Eukaryota"/>
</dbReference>
<dbReference type="InParanoid" id="A1ZBR1"/>
<dbReference type="AGR" id="FB:FBgn0034480"/>
<dbReference type="Bgee" id="FBgn0034480">
    <property type="expression patterns" value="Expressed in visual pigment cell (sensu Nematoda and Protostomia) in testis and 64 other cell types or tissues"/>
</dbReference>
<dbReference type="GeneID" id="37276"/>
<dbReference type="DNASU" id="37276"/>
<reference evidence="2 5" key="2">
    <citation type="journal article" date="2002" name="Genome Biol.">
        <title>Finishing a whole-genome shotgun: release 3 of the Drosophila melanogaster euchromatic genome sequence.</title>
        <authorList>
            <person name="Celniker S.E."/>
            <person name="Wheeler D.A."/>
            <person name="Kronmiller B."/>
            <person name="Carlson J.W."/>
            <person name="Halpern A."/>
            <person name="Patel S."/>
            <person name="Adams M."/>
            <person name="Champe M."/>
            <person name="Dugan S.P."/>
            <person name="Frise E."/>
            <person name="Hodgson A."/>
            <person name="George R.A."/>
            <person name="Hoskins R.A."/>
            <person name="Laverty T."/>
            <person name="Muzny D.M."/>
            <person name="Nelson C.R."/>
            <person name="Pacleb J.M."/>
            <person name="Park S."/>
            <person name="Pfeiffer B.D."/>
            <person name="Richards S."/>
            <person name="Sodergren E.J."/>
            <person name="Svirskas R."/>
            <person name="Tabor P.E."/>
            <person name="Wan K."/>
            <person name="Stapleton M."/>
            <person name="Sutton G.G."/>
            <person name="Venter C."/>
            <person name="Weinstock G."/>
            <person name="Scherer S.E."/>
            <person name="Myers E.W."/>
            <person name="Gibbs R.A."/>
            <person name="Rubin G.M."/>
        </authorList>
    </citation>
    <scope>NUCLEOTIDE SEQUENCE [LARGE SCALE GENOMIC DNA]</scope>
    <source>
        <strain evidence="5">Berkeley</strain>
    </source>
</reference>
<reference evidence="2" key="14">
    <citation type="submission" date="2020-04" db="EMBL/GenBank/DDBJ databases">
        <authorList>
            <consortium name="FlyBase"/>
        </authorList>
    </citation>
    <scope>NUCLEOTIDE SEQUENCE</scope>
</reference>
<proteinExistence type="evidence at transcript level"/>
<protein>
    <submittedName>
        <fullName evidence="3">FI06026p</fullName>
    </submittedName>
</protein>
<dbReference type="RefSeq" id="NP_611452.2">
    <property type="nucleotide sequence ID" value="NM_137608.3"/>
</dbReference>
<reference evidence="2" key="15">
    <citation type="submission" date="2020-05" db="EMBL/GenBank/DDBJ databases">
        <title>Drosophila melanogaster release 4 sequence.</title>
        <authorList>
            <consortium name="Berkeley Drosophila Genome Project"/>
            <person name="Celniker S."/>
            <person name="Carlson J."/>
            <person name="Wan K."/>
            <person name="Pfeiffer B."/>
            <person name="Frise E."/>
            <person name="George R."/>
            <person name="Hoskins R."/>
            <person name="Stapleton M."/>
            <person name="Pacleb J."/>
            <person name="Park S."/>
            <person name="Svirskas R."/>
            <person name="Smith E."/>
            <person name="Yu C."/>
            <person name="Rubin G."/>
        </authorList>
    </citation>
    <scope>NUCLEOTIDE SEQUENCE</scope>
</reference>
<dbReference type="KEGG" id="dme:Dmel_CG16898"/>
<evidence type="ECO:0000313" key="4">
    <source>
        <dbReference type="FlyBase" id="FBgn0034480"/>
    </source>
</evidence>
<reference evidence="3" key="10">
    <citation type="submission" date="2008-09" db="EMBL/GenBank/DDBJ databases">
        <authorList>
            <person name="Carlson J."/>
            <person name="Booth B."/>
            <person name="Frise E."/>
            <person name="Park S."/>
            <person name="Wan K."/>
            <person name="Yu C."/>
            <person name="Celniker S."/>
        </authorList>
    </citation>
    <scope>NUCLEOTIDE SEQUENCE</scope>
</reference>
<evidence type="ECO:0000313" key="5">
    <source>
        <dbReference type="Proteomes" id="UP000000803"/>
    </source>
</evidence>
<dbReference type="OMA" id="RFINEQP"/>